<dbReference type="InParanoid" id="A0A7M7JUY8"/>
<dbReference type="OMA" id="GSMSMCA"/>
<feature type="region of interest" description="Disordered" evidence="6">
    <location>
        <begin position="1"/>
        <end position="20"/>
    </location>
</feature>
<dbReference type="GO" id="GO:0030735">
    <property type="term" value="F:carnosine N-methyltransferase activity"/>
    <property type="evidence" value="ECO:0007669"/>
    <property type="project" value="UniProtKB-EC"/>
</dbReference>
<dbReference type="GO" id="GO:0032259">
    <property type="term" value="P:methylation"/>
    <property type="evidence" value="ECO:0007669"/>
    <property type="project" value="UniProtKB-KW"/>
</dbReference>
<dbReference type="PANTHER" id="PTHR12303:SF6">
    <property type="entry name" value="CARNOSINE N-METHYLTRANSFERASE"/>
    <property type="match status" value="1"/>
</dbReference>
<keyword evidence="3" id="KW-0489">Methyltransferase</keyword>
<evidence type="ECO:0000313" key="8">
    <source>
        <dbReference type="Proteomes" id="UP000594260"/>
    </source>
</evidence>
<dbReference type="EnsemblMetazoa" id="XM_022800332">
    <property type="protein sequence ID" value="XP_022656067"/>
    <property type="gene ID" value="LOC111248270"/>
</dbReference>
<evidence type="ECO:0000256" key="1">
    <source>
        <dbReference type="ARBA" id="ARBA00010086"/>
    </source>
</evidence>
<name>A0A7M7JUY8_VARDE</name>
<feature type="compositionally biased region" description="Polar residues" evidence="6">
    <location>
        <begin position="1"/>
        <end position="16"/>
    </location>
</feature>
<dbReference type="KEGG" id="vde:111248270"/>
<evidence type="ECO:0000256" key="3">
    <source>
        <dbReference type="ARBA" id="ARBA00022603"/>
    </source>
</evidence>
<evidence type="ECO:0000256" key="2">
    <source>
        <dbReference type="ARBA" id="ARBA00012003"/>
    </source>
</evidence>
<dbReference type="Pfam" id="PF07942">
    <property type="entry name" value="CARME"/>
    <property type="match status" value="1"/>
</dbReference>
<evidence type="ECO:0000256" key="6">
    <source>
        <dbReference type="SAM" id="MobiDB-lite"/>
    </source>
</evidence>
<evidence type="ECO:0000256" key="4">
    <source>
        <dbReference type="ARBA" id="ARBA00022679"/>
    </source>
</evidence>
<dbReference type="InterPro" id="IPR012901">
    <property type="entry name" value="CARME"/>
</dbReference>
<reference evidence="7" key="1">
    <citation type="submission" date="2021-01" db="UniProtKB">
        <authorList>
            <consortium name="EnsemblMetazoa"/>
        </authorList>
    </citation>
    <scope>IDENTIFICATION</scope>
</reference>
<dbReference type="InterPro" id="IPR029063">
    <property type="entry name" value="SAM-dependent_MTases_sf"/>
</dbReference>
<protein>
    <recommendedName>
        <fullName evidence="2">carnosine N-methyltransferase</fullName>
        <ecNumber evidence="2">2.1.1.22</ecNumber>
    </recommendedName>
</protein>
<keyword evidence="8" id="KW-1185">Reference proteome</keyword>
<dbReference type="SMART" id="SM01296">
    <property type="entry name" value="N2227"/>
    <property type="match status" value="1"/>
</dbReference>
<keyword evidence="4" id="KW-0808">Transferase</keyword>
<accession>A0A7M7JUY8</accession>
<dbReference type="PANTHER" id="PTHR12303">
    <property type="entry name" value="CARNOSINE N-METHYLTRANSFERASE"/>
    <property type="match status" value="1"/>
</dbReference>
<sequence length="390" mass="45396">MSRNTEINKTTYTPTGQEAVEEQKSFQRVINSFRAYKIHSHRRARKPMLVIDKMVPRHQRFLEDYRKHLEQVLVSLDHNAEFLKELTVDVEKMFENQEVREVDPRITHELAPSEADMDKVRSVLKQFCREWSEAGRIEREQSFEPLIRELEQLFPEGTRDEVRVLVPGAGLGRLPYELAVRGFACQGNEYSFFMLCGSCFVLNRCKQVNMFTIYPYVHQFTNNMRNADQVRSVTVPDVNPAEAGINPNFSMAAGNFVEVYSEQPDTWDAVVTCFFIDTAQNVIEYIETIHKCLRPGGYWLNLGPLMYHYADMLKEESIEPSFEDIKSISQEIGFEIIRDKTGLKSSYCTNGESMLRYEYSSIFMLCRKRKQSQNNYIISCTRKGPQYSHA</sequence>
<dbReference type="SUPFAM" id="SSF53335">
    <property type="entry name" value="S-adenosyl-L-methionine-dependent methyltransferases"/>
    <property type="match status" value="1"/>
</dbReference>
<dbReference type="GO" id="GO:0035498">
    <property type="term" value="P:carnosine metabolic process"/>
    <property type="evidence" value="ECO:0007669"/>
    <property type="project" value="TreeGrafter"/>
</dbReference>
<evidence type="ECO:0000313" key="7">
    <source>
        <dbReference type="EnsemblMetazoa" id="XP_022656067"/>
    </source>
</evidence>
<keyword evidence="5" id="KW-0949">S-adenosyl-L-methionine</keyword>
<organism evidence="7 8">
    <name type="scientific">Varroa destructor</name>
    <name type="common">Honeybee mite</name>
    <dbReference type="NCBI Taxonomy" id="109461"/>
    <lineage>
        <taxon>Eukaryota</taxon>
        <taxon>Metazoa</taxon>
        <taxon>Ecdysozoa</taxon>
        <taxon>Arthropoda</taxon>
        <taxon>Chelicerata</taxon>
        <taxon>Arachnida</taxon>
        <taxon>Acari</taxon>
        <taxon>Parasitiformes</taxon>
        <taxon>Mesostigmata</taxon>
        <taxon>Gamasina</taxon>
        <taxon>Dermanyssoidea</taxon>
        <taxon>Varroidae</taxon>
        <taxon>Varroa</taxon>
    </lineage>
</organism>
<dbReference type="GeneID" id="111248270"/>
<dbReference type="FunCoup" id="A0A7M7JUY8">
    <property type="interactions" value="1263"/>
</dbReference>
<dbReference type="RefSeq" id="XP_022656067.1">
    <property type="nucleotide sequence ID" value="XM_022800332.1"/>
</dbReference>
<proteinExistence type="inferred from homology"/>
<evidence type="ECO:0000256" key="5">
    <source>
        <dbReference type="ARBA" id="ARBA00022691"/>
    </source>
</evidence>
<dbReference type="Gene3D" id="3.40.50.150">
    <property type="entry name" value="Vaccinia Virus protein VP39"/>
    <property type="match status" value="1"/>
</dbReference>
<dbReference type="GO" id="GO:0005634">
    <property type="term" value="C:nucleus"/>
    <property type="evidence" value="ECO:0007669"/>
    <property type="project" value="TreeGrafter"/>
</dbReference>
<dbReference type="AlphaFoldDB" id="A0A7M7JUY8"/>
<comment type="similarity">
    <text evidence="1">Belongs to the carnosine N-methyltransferase family.</text>
</comment>
<dbReference type="OrthoDB" id="978at2759"/>
<dbReference type="Proteomes" id="UP000594260">
    <property type="component" value="Unplaced"/>
</dbReference>
<dbReference type="EC" id="2.1.1.22" evidence="2"/>
<dbReference type="GO" id="GO:0005829">
    <property type="term" value="C:cytosol"/>
    <property type="evidence" value="ECO:0007669"/>
    <property type="project" value="TreeGrafter"/>
</dbReference>